<evidence type="ECO:0000313" key="2">
    <source>
        <dbReference type="Proteomes" id="UP000253934"/>
    </source>
</evidence>
<keyword evidence="2" id="KW-1185">Reference proteome</keyword>
<sequence>MIENLFARLKQFRSIATRYDKSKNNYASLVYMGCSIIWGKI</sequence>
<name>A0A369KSS9_9BACT</name>
<evidence type="ECO:0008006" key="3">
    <source>
        <dbReference type="Google" id="ProtNLM"/>
    </source>
</evidence>
<comment type="caution">
    <text evidence="1">The sequence shown here is derived from an EMBL/GenBank/DDBJ whole genome shotgun (WGS) entry which is preliminary data.</text>
</comment>
<organism evidence="1 2">
    <name type="scientific">Spirobacillus cienkowskii</name>
    <dbReference type="NCBI Taxonomy" id="495820"/>
    <lineage>
        <taxon>Bacteria</taxon>
        <taxon>Pseudomonadati</taxon>
        <taxon>Bdellovibrionota</taxon>
        <taxon>Oligoflexia</taxon>
        <taxon>Silvanigrellales</taxon>
        <taxon>Spirobacillus</taxon>
    </lineage>
</organism>
<accession>A0A369KSS9</accession>
<protein>
    <recommendedName>
        <fullName evidence="3">Transposase DDE domain-containing protein</fullName>
    </recommendedName>
</protein>
<dbReference type="AlphaFoldDB" id="A0A369KSS9"/>
<proteinExistence type="predicted"/>
<evidence type="ECO:0000313" key="1">
    <source>
        <dbReference type="EMBL" id="RDB35765.1"/>
    </source>
</evidence>
<gene>
    <name evidence="1" type="ORF">DCC88_08680</name>
</gene>
<dbReference type="Proteomes" id="UP000253934">
    <property type="component" value="Unassembled WGS sequence"/>
</dbReference>
<reference evidence="1" key="1">
    <citation type="submission" date="2018-04" db="EMBL/GenBank/DDBJ databases">
        <title>Draft genome sequence of the Candidatus Spirobacillus cienkowskii, a pathogen of freshwater Daphnia species, reconstructed from hemolymph metagenomic reads.</title>
        <authorList>
            <person name="Bresciani L."/>
            <person name="Lemos L.N."/>
            <person name="Wale N."/>
            <person name="Lin J.Y."/>
            <person name="Fernandes G.R."/>
            <person name="Duffy M.A."/>
            <person name="Rodrigues J.M."/>
        </authorList>
    </citation>
    <scope>NUCLEOTIDE SEQUENCE [LARGE SCALE GENOMIC DNA]</scope>
    <source>
        <strain evidence="1">Binning01</strain>
    </source>
</reference>
<dbReference type="EMBL" id="QOVW01000076">
    <property type="protein sequence ID" value="RDB35765.1"/>
    <property type="molecule type" value="Genomic_DNA"/>
</dbReference>